<feature type="region of interest" description="Disordered" evidence="1">
    <location>
        <begin position="1"/>
        <end position="79"/>
    </location>
</feature>
<feature type="compositionally biased region" description="Basic and acidic residues" evidence="1">
    <location>
        <begin position="1"/>
        <end position="12"/>
    </location>
</feature>
<gene>
    <name evidence="2" type="ORF">THAOC_36830</name>
</gene>
<dbReference type="Proteomes" id="UP000266841">
    <property type="component" value="Unassembled WGS sequence"/>
</dbReference>
<proteinExistence type="predicted"/>
<feature type="compositionally biased region" description="Basic and acidic residues" evidence="1">
    <location>
        <begin position="44"/>
        <end position="62"/>
    </location>
</feature>
<accession>K0RDM3</accession>
<organism evidence="2 3">
    <name type="scientific">Thalassiosira oceanica</name>
    <name type="common">Marine diatom</name>
    <dbReference type="NCBI Taxonomy" id="159749"/>
    <lineage>
        <taxon>Eukaryota</taxon>
        <taxon>Sar</taxon>
        <taxon>Stramenopiles</taxon>
        <taxon>Ochrophyta</taxon>
        <taxon>Bacillariophyta</taxon>
        <taxon>Coscinodiscophyceae</taxon>
        <taxon>Thalassiosirophycidae</taxon>
        <taxon>Thalassiosirales</taxon>
        <taxon>Thalassiosiraceae</taxon>
        <taxon>Thalassiosira</taxon>
    </lineage>
</organism>
<reference evidence="2 3" key="1">
    <citation type="journal article" date="2012" name="Genome Biol.">
        <title>Genome and low-iron response of an oceanic diatom adapted to chronic iron limitation.</title>
        <authorList>
            <person name="Lommer M."/>
            <person name="Specht M."/>
            <person name="Roy A.S."/>
            <person name="Kraemer L."/>
            <person name="Andreson R."/>
            <person name="Gutowska M.A."/>
            <person name="Wolf J."/>
            <person name="Bergner S.V."/>
            <person name="Schilhabel M.B."/>
            <person name="Klostermeier U.C."/>
            <person name="Beiko R.G."/>
            <person name="Rosenstiel P."/>
            <person name="Hippler M."/>
            <person name="Laroche J."/>
        </authorList>
    </citation>
    <scope>NUCLEOTIDE SEQUENCE [LARGE SCALE GENOMIC DNA]</scope>
    <source>
        <strain evidence="2 3">CCMP1005</strain>
    </source>
</reference>
<keyword evidence="3" id="KW-1185">Reference proteome</keyword>
<name>K0RDM3_THAOC</name>
<evidence type="ECO:0000256" key="1">
    <source>
        <dbReference type="SAM" id="MobiDB-lite"/>
    </source>
</evidence>
<sequence>MMEERTATERKAPAAIVKRRSPKLSQSSNKGEATPDNAHIPNADADKPTREDTPLHLRHDHPAPAAESMGCALAPPAQC</sequence>
<evidence type="ECO:0000313" key="2">
    <source>
        <dbReference type="EMBL" id="EJK44617.1"/>
    </source>
</evidence>
<dbReference type="AlphaFoldDB" id="K0RDM3"/>
<comment type="caution">
    <text evidence="2">The sequence shown here is derived from an EMBL/GenBank/DDBJ whole genome shotgun (WGS) entry which is preliminary data.</text>
</comment>
<evidence type="ECO:0000313" key="3">
    <source>
        <dbReference type="Proteomes" id="UP000266841"/>
    </source>
</evidence>
<dbReference type="EMBL" id="AGNL01049445">
    <property type="protein sequence ID" value="EJK44617.1"/>
    <property type="molecule type" value="Genomic_DNA"/>
</dbReference>
<protein>
    <submittedName>
        <fullName evidence="2">Uncharacterized protein</fullName>
    </submittedName>
</protein>